<feature type="transmembrane region" description="Helical" evidence="2">
    <location>
        <begin position="96"/>
        <end position="122"/>
    </location>
</feature>
<comment type="caution">
    <text evidence="3">The sequence shown here is derived from an EMBL/GenBank/DDBJ whole genome shotgun (WGS) entry which is preliminary data.</text>
</comment>
<evidence type="ECO:0000313" key="4">
    <source>
        <dbReference type="Proteomes" id="UP001243212"/>
    </source>
</evidence>
<evidence type="ECO:0000256" key="2">
    <source>
        <dbReference type="SAM" id="Phobius"/>
    </source>
</evidence>
<proteinExistence type="predicted"/>
<feature type="compositionally biased region" description="Polar residues" evidence="1">
    <location>
        <begin position="364"/>
        <end position="373"/>
    </location>
</feature>
<sequence>MTAWNSDPYGKPSESVANYQSLTGLGGVSRSVIPLRPLSVGETLDSAVRLIRFNPVAFIVFPLIVNLVAGAFNVLITLLFGETTIRNTSISAEIPVIFSILTTIVALIAGLIVLVAGTRVTLASIRGKKLTLNETFTEVKAQFGRLSVRMLGLLLITIAATVLFTFTAIFLVVSLVRAFEPGVSGVLFTLLMIPMIIGVLGFLLFYRFSVTAPAMVAEDIGPLSGLSRSWSLTKGSLGYFIGLLLTLIVIGIALNIVAAIFIALFGGIGFAGNSESGMFLAGSALGTVLVGLVVSIFIAPFTSAITNLVYVNMRMRRENFHQDVLYSAGPDQSAGGYIRQEGPYGQPPQSGYGQWSSPQPPTNPGFNQFNHGTDPQRPTWYEGNWPNSADQS</sequence>
<dbReference type="EMBL" id="JAUSQX010000001">
    <property type="protein sequence ID" value="MDP9805960.1"/>
    <property type="molecule type" value="Genomic_DNA"/>
</dbReference>
<dbReference type="RefSeq" id="WP_307682212.1">
    <property type="nucleotide sequence ID" value="NZ_JAUSQX010000001.1"/>
</dbReference>
<feature type="transmembrane region" description="Helical" evidence="2">
    <location>
        <begin position="288"/>
        <end position="311"/>
    </location>
</feature>
<organism evidence="3 4">
    <name type="scientific">Trueperella bonasi</name>
    <dbReference type="NCBI Taxonomy" id="312286"/>
    <lineage>
        <taxon>Bacteria</taxon>
        <taxon>Bacillati</taxon>
        <taxon>Actinomycetota</taxon>
        <taxon>Actinomycetes</taxon>
        <taxon>Actinomycetales</taxon>
        <taxon>Actinomycetaceae</taxon>
        <taxon>Trueperella</taxon>
    </lineage>
</organism>
<feature type="transmembrane region" description="Helical" evidence="2">
    <location>
        <begin position="185"/>
        <end position="206"/>
    </location>
</feature>
<gene>
    <name evidence="3" type="ORF">J2S70_000542</name>
</gene>
<evidence type="ECO:0000256" key="1">
    <source>
        <dbReference type="SAM" id="MobiDB-lite"/>
    </source>
</evidence>
<keyword evidence="2" id="KW-0472">Membrane</keyword>
<feature type="compositionally biased region" description="Low complexity" evidence="1">
    <location>
        <begin position="342"/>
        <end position="357"/>
    </location>
</feature>
<protein>
    <submittedName>
        <fullName evidence="3">MFS family permease</fullName>
    </submittedName>
</protein>
<reference evidence="3 4" key="1">
    <citation type="submission" date="2023-07" db="EMBL/GenBank/DDBJ databases">
        <title>Sequencing the genomes of 1000 actinobacteria strains.</title>
        <authorList>
            <person name="Klenk H.-P."/>
        </authorList>
    </citation>
    <scope>NUCLEOTIDE SEQUENCE [LARGE SCALE GENOMIC DNA]</scope>
    <source>
        <strain evidence="3 4">DSM 17163</strain>
    </source>
</reference>
<feature type="region of interest" description="Disordered" evidence="1">
    <location>
        <begin position="337"/>
        <end position="392"/>
    </location>
</feature>
<feature type="transmembrane region" description="Helical" evidence="2">
    <location>
        <begin position="150"/>
        <end position="173"/>
    </location>
</feature>
<keyword evidence="2" id="KW-0812">Transmembrane</keyword>
<name>A0ABT9NF20_9ACTO</name>
<evidence type="ECO:0000313" key="3">
    <source>
        <dbReference type="EMBL" id="MDP9805960.1"/>
    </source>
</evidence>
<keyword evidence="4" id="KW-1185">Reference proteome</keyword>
<feature type="transmembrane region" description="Helical" evidence="2">
    <location>
        <begin position="56"/>
        <end position="76"/>
    </location>
</feature>
<accession>A0ABT9NF20</accession>
<feature type="transmembrane region" description="Helical" evidence="2">
    <location>
        <begin position="237"/>
        <end position="268"/>
    </location>
</feature>
<keyword evidence="2" id="KW-1133">Transmembrane helix</keyword>
<dbReference type="Proteomes" id="UP001243212">
    <property type="component" value="Unassembled WGS sequence"/>
</dbReference>